<dbReference type="InterPro" id="IPR050417">
    <property type="entry name" value="Sugar_Epim/Isomerase"/>
</dbReference>
<dbReference type="InterPro" id="IPR036237">
    <property type="entry name" value="Xyl_isomerase-like_sf"/>
</dbReference>
<dbReference type="OrthoDB" id="9786584at2"/>
<feature type="active site" description="Proton donor/acceptor" evidence="3">
    <location>
        <position position="141"/>
    </location>
</feature>
<name>A0A1G8PAX0_9RHOB</name>
<feature type="active site" description="Proton donor/acceptor" evidence="3">
    <location>
        <position position="239"/>
    </location>
</feature>
<dbReference type="Proteomes" id="UP000199340">
    <property type="component" value="Unassembled WGS sequence"/>
</dbReference>
<dbReference type="GO" id="GO:0046487">
    <property type="term" value="P:glyoxylate metabolic process"/>
    <property type="evidence" value="ECO:0007669"/>
    <property type="project" value="TreeGrafter"/>
</dbReference>
<dbReference type="PIRSF" id="PIRSF006241">
    <property type="entry name" value="HyI"/>
    <property type="match status" value="1"/>
</dbReference>
<accession>A0A1G8PAX0</accession>
<keyword evidence="1 2" id="KW-0413">Isomerase</keyword>
<feature type="domain" description="Xylose isomerase-like TIM barrel" evidence="4">
    <location>
        <begin position="23"/>
        <end position="255"/>
    </location>
</feature>
<dbReference type="PANTHER" id="PTHR43489:SF6">
    <property type="entry name" value="HYDROXYPYRUVATE ISOMERASE-RELATED"/>
    <property type="match status" value="1"/>
</dbReference>
<dbReference type="Gene3D" id="3.20.20.150">
    <property type="entry name" value="Divalent-metal-dependent TIM barrel enzymes"/>
    <property type="match status" value="1"/>
</dbReference>
<protein>
    <submittedName>
        <fullName evidence="5">Hydroxypyruvate isomerase</fullName>
    </submittedName>
</protein>
<evidence type="ECO:0000256" key="3">
    <source>
        <dbReference type="PIRSR" id="PIRSR006241-50"/>
    </source>
</evidence>
<dbReference type="STRING" id="490829.SAMN05421850_106154"/>
<evidence type="ECO:0000313" key="6">
    <source>
        <dbReference type="Proteomes" id="UP000199340"/>
    </source>
</evidence>
<dbReference type="GO" id="GO:0008903">
    <property type="term" value="F:hydroxypyruvate isomerase activity"/>
    <property type="evidence" value="ECO:0007669"/>
    <property type="project" value="TreeGrafter"/>
</dbReference>
<sequence>MPRFALNVTLAFVELPLSARIPAASEAGVERVEMLFPYALRVDDLRAQLEGTGTRMVLINTPADDWAAGGRGAAAIPGETARFRADFARSLDYAAALDVPVLHVMAGLAAGQDAADTFIENLDWATATAARLAPGLTLTIEPINPDDMPGYFLIDFDQAAAILDRLGRPNLALQFDAYHAHRITGDVMAAWARHGHRAAHVQVAAAEGRHEPLPGGAIDYPAFFARLDADGYAGIVSGEYVPADDTVAGLRWMQDA</sequence>
<keyword evidence="5" id="KW-0670">Pyruvate</keyword>
<organism evidence="5 6">
    <name type="scientific">Lutimaribacter saemankumensis</name>
    <dbReference type="NCBI Taxonomy" id="490829"/>
    <lineage>
        <taxon>Bacteria</taxon>
        <taxon>Pseudomonadati</taxon>
        <taxon>Pseudomonadota</taxon>
        <taxon>Alphaproteobacteria</taxon>
        <taxon>Rhodobacterales</taxon>
        <taxon>Roseobacteraceae</taxon>
        <taxon>Lutimaribacter</taxon>
    </lineage>
</organism>
<gene>
    <name evidence="5" type="ORF">SAMN05421850_106154</name>
</gene>
<evidence type="ECO:0000259" key="4">
    <source>
        <dbReference type="Pfam" id="PF01261"/>
    </source>
</evidence>
<dbReference type="AlphaFoldDB" id="A0A1G8PAX0"/>
<evidence type="ECO:0000256" key="2">
    <source>
        <dbReference type="PIRNR" id="PIRNR006241"/>
    </source>
</evidence>
<dbReference type="InterPro" id="IPR013022">
    <property type="entry name" value="Xyl_isomerase-like_TIM-brl"/>
</dbReference>
<evidence type="ECO:0000313" key="5">
    <source>
        <dbReference type="EMBL" id="SDI89624.1"/>
    </source>
</evidence>
<comment type="similarity">
    <text evidence="2">Belongs to the hyi family.</text>
</comment>
<dbReference type="Pfam" id="PF01261">
    <property type="entry name" value="AP_endonuc_2"/>
    <property type="match status" value="1"/>
</dbReference>
<reference evidence="5 6" key="1">
    <citation type="submission" date="2016-10" db="EMBL/GenBank/DDBJ databases">
        <authorList>
            <person name="de Groot N.N."/>
        </authorList>
    </citation>
    <scope>NUCLEOTIDE SEQUENCE [LARGE SCALE GENOMIC DNA]</scope>
    <source>
        <strain evidence="5 6">DSM 28010</strain>
    </source>
</reference>
<dbReference type="EMBL" id="FNEB01000006">
    <property type="protein sequence ID" value="SDI89624.1"/>
    <property type="molecule type" value="Genomic_DNA"/>
</dbReference>
<dbReference type="PANTHER" id="PTHR43489">
    <property type="entry name" value="ISOMERASE"/>
    <property type="match status" value="1"/>
</dbReference>
<keyword evidence="6" id="KW-1185">Reference proteome</keyword>
<dbReference type="RefSeq" id="WP_090029037.1">
    <property type="nucleotide sequence ID" value="NZ_FNEB01000006.1"/>
</dbReference>
<dbReference type="SUPFAM" id="SSF51658">
    <property type="entry name" value="Xylose isomerase-like"/>
    <property type="match status" value="1"/>
</dbReference>
<evidence type="ECO:0000256" key="1">
    <source>
        <dbReference type="ARBA" id="ARBA00023235"/>
    </source>
</evidence>
<proteinExistence type="inferred from homology"/>
<dbReference type="InterPro" id="IPR026040">
    <property type="entry name" value="HyI-like"/>
</dbReference>